<sequence length="194" mass="21089">MRRIAAALALTLTLAATAEAAAQQATRQPEVYGFAIPPRWQEADRARQQNVDMITFVPQGQSAQGWRDMVILQVYRDMTALPAEALRDRTVSALKAACDDATASELQTGLTNGYPSAFWATACTRNSQSGGGEIAYFRSLQGNDNLYVVQRVWSMEPFDGDEPPTLADAEKQEAVSILKALTVCQPSDPAHPCP</sequence>
<proteinExistence type="predicted"/>
<protein>
    <submittedName>
        <fullName evidence="2">Uncharacterized protein</fullName>
    </submittedName>
</protein>
<evidence type="ECO:0000313" key="2">
    <source>
        <dbReference type="EMBL" id="SOD92741.1"/>
    </source>
</evidence>
<dbReference type="OrthoDB" id="6116092at2"/>
<gene>
    <name evidence="2" type="ORF">SAMN05421508_102587</name>
</gene>
<dbReference type="RefSeq" id="WP_097278317.1">
    <property type="nucleotide sequence ID" value="NZ_OCNJ01000002.1"/>
</dbReference>
<feature type="chain" id="PRO_5011973276" evidence="1">
    <location>
        <begin position="21"/>
        <end position="194"/>
    </location>
</feature>
<reference evidence="3" key="1">
    <citation type="submission" date="2017-09" db="EMBL/GenBank/DDBJ databases">
        <authorList>
            <person name="Varghese N."/>
            <person name="Submissions S."/>
        </authorList>
    </citation>
    <scope>NUCLEOTIDE SEQUENCE [LARGE SCALE GENOMIC DNA]</scope>
    <source>
        <strain evidence="3">USBA 140</strain>
    </source>
</reference>
<keyword evidence="3" id="KW-1185">Reference proteome</keyword>
<dbReference type="EMBL" id="OCNJ01000002">
    <property type="protein sequence ID" value="SOD92741.1"/>
    <property type="molecule type" value="Genomic_DNA"/>
</dbReference>
<evidence type="ECO:0000313" key="3">
    <source>
        <dbReference type="Proteomes" id="UP000219621"/>
    </source>
</evidence>
<dbReference type="AlphaFoldDB" id="A0A286GB63"/>
<dbReference type="Proteomes" id="UP000219621">
    <property type="component" value="Unassembled WGS sequence"/>
</dbReference>
<feature type="signal peptide" evidence="1">
    <location>
        <begin position="1"/>
        <end position="20"/>
    </location>
</feature>
<name>A0A286GB63_9PROT</name>
<organism evidence="2 3">
    <name type="scientific">Caenispirillum bisanense</name>
    <dbReference type="NCBI Taxonomy" id="414052"/>
    <lineage>
        <taxon>Bacteria</taxon>
        <taxon>Pseudomonadati</taxon>
        <taxon>Pseudomonadota</taxon>
        <taxon>Alphaproteobacteria</taxon>
        <taxon>Rhodospirillales</taxon>
        <taxon>Novispirillaceae</taxon>
        <taxon>Caenispirillum</taxon>
    </lineage>
</organism>
<evidence type="ECO:0000256" key="1">
    <source>
        <dbReference type="SAM" id="SignalP"/>
    </source>
</evidence>
<accession>A0A286GB63</accession>
<keyword evidence="1" id="KW-0732">Signal</keyword>